<keyword evidence="3" id="KW-1185">Reference proteome</keyword>
<reference evidence="2 3" key="1">
    <citation type="submission" date="2024-04" db="EMBL/GenBank/DDBJ databases">
        <title>Genome assembly C_amara_ONT_v2.</title>
        <authorList>
            <person name="Yant L."/>
            <person name="Moore C."/>
            <person name="Slenker M."/>
        </authorList>
    </citation>
    <scope>NUCLEOTIDE SEQUENCE [LARGE SCALE GENOMIC DNA]</scope>
    <source>
        <tissue evidence="2">Leaf</tissue>
    </source>
</reference>
<evidence type="ECO:0000313" key="3">
    <source>
        <dbReference type="Proteomes" id="UP001558713"/>
    </source>
</evidence>
<protein>
    <submittedName>
        <fullName evidence="2">Mitochondrial protein</fullName>
    </submittedName>
</protein>
<dbReference type="EMBL" id="JBANAX010000265">
    <property type="protein sequence ID" value="KAL1216437.1"/>
    <property type="molecule type" value="Genomic_DNA"/>
</dbReference>
<organism evidence="2 3">
    <name type="scientific">Cardamine amara subsp. amara</name>
    <dbReference type="NCBI Taxonomy" id="228776"/>
    <lineage>
        <taxon>Eukaryota</taxon>
        <taxon>Viridiplantae</taxon>
        <taxon>Streptophyta</taxon>
        <taxon>Embryophyta</taxon>
        <taxon>Tracheophyta</taxon>
        <taxon>Spermatophyta</taxon>
        <taxon>Magnoliopsida</taxon>
        <taxon>eudicotyledons</taxon>
        <taxon>Gunneridae</taxon>
        <taxon>Pentapetalae</taxon>
        <taxon>rosids</taxon>
        <taxon>malvids</taxon>
        <taxon>Brassicales</taxon>
        <taxon>Brassicaceae</taxon>
        <taxon>Cardamineae</taxon>
        <taxon>Cardamine</taxon>
    </lineage>
</organism>
<dbReference type="InterPro" id="IPR026960">
    <property type="entry name" value="RVT-Znf"/>
</dbReference>
<evidence type="ECO:0000313" key="2">
    <source>
        <dbReference type="EMBL" id="KAL1216437.1"/>
    </source>
</evidence>
<dbReference type="PANTHER" id="PTHR33116">
    <property type="entry name" value="REVERSE TRANSCRIPTASE ZINC-BINDING DOMAIN-CONTAINING PROTEIN-RELATED-RELATED"/>
    <property type="match status" value="1"/>
</dbReference>
<dbReference type="Pfam" id="PF13966">
    <property type="entry name" value="zf-RVT"/>
    <property type="match status" value="1"/>
</dbReference>
<comment type="caution">
    <text evidence="2">The sequence shown here is derived from an EMBL/GenBank/DDBJ whole genome shotgun (WGS) entry which is preliminary data.</text>
</comment>
<accession>A0ABD1BC02</accession>
<proteinExistence type="predicted"/>
<feature type="domain" description="Reverse transcriptase zinc-binding" evidence="1">
    <location>
        <begin position="386"/>
        <end position="454"/>
    </location>
</feature>
<dbReference type="Proteomes" id="UP001558713">
    <property type="component" value="Unassembled WGS sequence"/>
</dbReference>
<dbReference type="AlphaFoldDB" id="A0ABD1BC02"/>
<evidence type="ECO:0000259" key="1">
    <source>
        <dbReference type="Pfam" id="PF13966"/>
    </source>
</evidence>
<sequence>MNIAEKLILLEGIRFAPNQPSVHHLLFADDNLFICKAEVNQCETHKGILKIYGEATGQTINLLKSSITFGGAVEEERKLLLQQKLGIVVEGGAGTYLGLPECFSGSKIQLLDFVKDRLKSRLSGWFARCLSMGGKEILIKVMAMAMPVYAISCFKLTKTIIANLTSVISDFWWNAVEGKQKTHWVSWEKMCMSKEDGGLWFRDLECFNQALLAKQAWRLIQEPDSLFAQVMKSIYYPDADFMEAVLGLRPSYGWRSILYGRELLSQGLSKQIGNGESFQVWTDSWIEDNGWRPPLRKQTYFDLNMSVSDLIDVQRRYWNVEVLQDLFPLEDIQRISRIRPVVGKEDFWTWDHTKSGDYTVKSENWLANQILKEDLIQMAELQPSLNELKEKVWSLPTVPKIKAFLWRATNDTLPVMESLQSRGLDGDIRCQLCGMEGESINHALFTCTVARQTWALSRFSHPREGFDEFSVYSNLYYLYTTGKKRGLPTNIRRLFPWILWRIWKNRNLFLFEGKVFHPLETQKKIEEDAKEWSMAQIVEQEIEENNAVEEEPKTFWEPPPSLWLKCNI</sequence>
<name>A0ABD1BC02_CARAN</name>
<gene>
    <name evidence="2" type="ORF">V5N11_026367</name>
</gene>
<dbReference type="PANTHER" id="PTHR33116:SF86">
    <property type="entry name" value="REVERSE TRANSCRIPTASE DOMAIN-CONTAINING PROTEIN"/>
    <property type="match status" value="1"/>
</dbReference>